<name>A0AAD7J2A7_9AGAR</name>
<dbReference type="InterPro" id="IPR011545">
    <property type="entry name" value="DEAD/DEAH_box_helicase_dom"/>
</dbReference>
<evidence type="ECO:0000256" key="2">
    <source>
        <dbReference type="SAM" id="MobiDB-lite"/>
    </source>
</evidence>
<feature type="region of interest" description="Disordered" evidence="2">
    <location>
        <begin position="506"/>
        <end position="606"/>
    </location>
</feature>
<feature type="compositionally biased region" description="Basic and acidic residues" evidence="2">
    <location>
        <begin position="597"/>
        <end position="606"/>
    </location>
</feature>
<keyword evidence="5" id="KW-1185">Reference proteome</keyword>
<dbReference type="AlphaFoldDB" id="A0AAD7J2A7"/>
<dbReference type="Pfam" id="PF00270">
    <property type="entry name" value="DEAD"/>
    <property type="match status" value="1"/>
</dbReference>
<feature type="compositionally biased region" description="Acidic residues" evidence="2">
    <location>
        <begin position="521"/>
        <end position="535"/>
    </location>
</feature>
<comment type="caution">
    <text evidence="4">The sequence shown here is derived from an EMBL/GenBank/DDBJ whole genome shotgun (WGS) entry which is preliminary data.</text>
</comment>
<dbReference type="Gene3D" id="3.40.50.300">
    <property type="entry name" value="P-loop containing nucleotide triphosphate hydrolases"/>
    <property type="match status" value="2"/>
</dbReference>
<dbReference type="InterPro" id="IPR014001">
    <property type="entry name" value="Helicase_ATP-bd"/>
</dbReference>
<dbReference type="EMBL" id="JARJLG010000067">
    <property type="protein sequence ID" value="KAJ7754308.1"/>
    <property type="molecule type" value="Genomic_DNA"/>
</dbReference>
<dbReference type="GO" id="GO:0005737">
    <property type="term" value="C:cytoplasm"/>
    <property type="evidence" value="ECO:0007669"/>
    <property type="project" value="TreeGrafter"/>
</dbReference>
<feature type="domain" description="Helicase ATP-binding" evidence="3">
    <location>
        <begin position="1"/>
        <end position="173"/>
    </location>
</feature>
<comment type="similarity">
    <text evidence="1">Belongs to the helicase family. RecQ subfamily.</text>
</comment>
<organism evidence="4 5">
    <name type="scientific">Mycena maculata</name>
    <dbReference type="NCBI Taxonomy" id="230809"/>
    <lineage>
        <taxon>Eukaryota</taxon>
        <taxon>Fungi</taxon>
        <taxon>Dikarya</taxon>
        <taxon>Basidiomycota</taxon>
        <taxon>Agaricomycotina</taxon>
        <taxon>Agaricomycetes</taxon>
        <taxon>Agaricomycetidae</taxon>
        <taxon>Agaricales</taxon>
        <taxon>Marasmiineae</taxon>
        <taxon>Mycenaceae</taxon>
        <taxon>Mycena</taxon>
    </lineage>
</organism>
<evidence type="ECO:0000259" key="3">
    <source>
        <dbReference type="PROSITE" id="PS51192"/>
    </source>
</evidence>
<dbReference type="InterPro" id="IPR027417">
    <property type="entry name" value="P-loop_NTPase"/>
</dbReference>
<gene>
    <name evidence="4" type="ORF">DFH07DRAFT_773710</name>
</gene>
<dbReference type="PANTHER" id="PTHR13710">
    <property type="entry name" value="DNA HELICASE RECQ FAMILY MEMBER"/>
    <property type="match status" value="1"/>
</dbReference>
<dbReference type="GO" id="GO:0009378">
    <property type="term" value="F:four-way junction helicase activity"/>
    <property type="evidence" value="ECO:0007669"/>
    <property type="project" value="TreeGrafter"/>
</dbReference>
<dbReference type="GO" id="GO:0005694">
    <property type="term" value="C:chromosome"/>
    <property type="evidence" value="ECO:0007669"/>
    <property type="project" value="TreeGrafter"/>
</dbReference>
<sequence>MEEALVVTATGDGKSALFTVPIIVLLEVAANPAAYPGFVNHKKPVGIVISPTKGLSANMITELSGHGVQGLACTSETLTEARKSGRNLGEEIAQCRWPIVCIDPEHLTEKQWEHITDSELFRENLAFICVDEAHLIDDWGDKFRPAFRHIGPFICGHLPQHIAVFAMTATLQPGPPTRSICHSLGFQKDMFHLVRRSNERRNIQFLLSPLTHGLGGDTFPDLLRYLKDNRKCSIVLPSSSAGASTFTSCGYSLRVDSGSGGLIRDEPDCQVVVATIAFGQGFNIRVLLDSLMLGVPKTVAQTLQQAGRVVRDQISNGRAVVFVQSTAYKAAEKYLAQDPARRAKAKQNNKSLTTMNNEKALMLTAKECLIAFFNKMFGNTGDTVLLDCIEGCRSVIAAVPKKTRKLTKAMRVSAESELQLFRERVHKTERDRVSHGYTPASSYLLNTSITAILDHFLTISTVETLATVTPKWRYRDEHGPALIELIKGLQSTFELEFETARLQKNAANRAKAKAKRRNDMSDEEMSGEEEDNNEDDPPRTVIDEPVALSKPTAQKRRALQDATNDGRQSKRPRAKLFSVADVTESFRPQYTTRTRVQRSDQENNIT</sequence>
<dbReference type="GO" id="GO:0005634">
    <property type="term" value="C:nucleus"/>
    <property type="evidence" value="ECO:0007669"/>
    <property type="project" value="TreeGrafter"/>
</dbReference>
<evidence type="ECO:0000256" key="1">
    <source>
        <dbReference type="ARBA" id="ARBA00005446"/>
    </source>
</evidence>
<accession>A0AAD7J2A7</accession>
<dbReference type="GO" id="GO:0016787">
    <property type="term" value="F:hydrolase activity"/>
    <property type="evidence" value="ECO:0007669"/>
    <property type="project" value="UniProtKB-KW"/>
</dbReference>
<reference evidence="4" key="1">
    <citation type="submission" date="2023-03" db="EMBL/GenBank/DDBJ databases">
        <title>Massive genome expansion in bonnet fungi (Mycena s.s.) driven by repeated elements and novel gene families across ecological guilds.</title>
        <authorList>
            <consortium name="Lawrence Berkeley National Laboratory"/>
            <person name="Harder C.B."/>
            <person name="Miyauchi S."/>
            <person name="Viragh M."/>
            <person name="Kuo A."/>
            <person name="Thoen E."/>
            <person name="Andreopoulos B."/>
            <person name="Lu D."/>
            <person name="Skrede I."/>
            <person name="Drula E."/>
            <person name="Henrissat B."/>
            <person name="Morin E."/>
            <person name="Kohler A."/>
            <person name="Barry K."/>
            <person name="LaButti K."/>
            <person name="Morin E."/>
            <person name="Salamov A."/>
            <person name="Lipzen A."/>
            <person name="Mereny Z."/>
            <person name="Hegedus B."/>
            <person name="Baldrian P."/>
            <person name="Stursova M."/>
            <person name="Weitz H."/>
            <person name="Taylor A."/>
            <person name="Grigoriev I.V."/>
            <person name="Nagy L.G."/>
            <person name="Martin F."/>
            <person name="Kauserud H."/>
        </authorList>
    </citation>
    <scope>NUCLEOTIDE SEQUENCE</scope>
    <source>
        <strain evidence="4">CBHHK188m</strain>
    </source>
</reference>
<dbReference type="GO" id="GO:0043138">
    <property type="term" value="F:3'-5' DNA helicase activity"/>
    <property type="evidence" value="ECO:0007669"/>
    <property type="project" value="TreeGrafter"/>
</dbReference>
<dbReference type="PROSITE" id="PS51192">
    <property type="entry name" value="HELICASE_ATP_BIND_1"/>
    <property type="match status" value="1"/>
</dbReference>
<dbReference type="PANTHER" id="PTHR13710:SF120">
    <property type="entry name" value="BIFUNCTIONAL 3'-5' EXONUCLEASE_ATP-DEPENDENT HELICASE WRN"/>
    <property type="match status" value="1"/>
</dbReference>
<dbReference type="Proteomes" id="UP001215280">
    <property type="component" value="Unassembled WGS sequence"/>
</dbReference>
<dbReference type="GO" id="GO:0005524">
    <property type="term" value="F:ATP binding"/>
    <property type="evidence" value="ECO:0007669"/>
    <property type="project" value="InterPro"/>
</dbReference>
<keyword evidence="4" id="KW-0378">Hydrolase</keyword>
<protein>
    <submittedName>
        <fullName evidence="4">P-loop containing nucleoside triphosphate hydrolase protein</fullName>
    </submittedName>
</protein>
<proteinExistence type="inferred from homology"/>
<dbReference type="GO" id="GO:0003676">
    <property type="term" value="F:nucleic acid binding"/>
    <property type="evidence" value="ECO:0007669"/>
    <property type="project" value="InterPro"/>
</dbReference>
<dbReference type="GO" id="GO:0000724">
    <property type="term" value="P:double-strand break repair via homologous recombination"/>
    <property type="evidence" value="ECO:0007669"/>
    <property type="project" value="TreeGrafter"/>
</dbReference>
<dbReference type="SUPFAM" id="SSF52540">
    <property type="entry name" value="P-loop containing nucleoside triphosphate hydrolases"/>
    <property type="match status" value="1"/>
</dbReference>
<evidence type="ECO:0000313" key="5">
    <source>
        <dbReference type="Proteomes" id="UP001215280"/>
    </source>
</evidence>
<evidence type="ECO:0000313" key="4">
    <source>
        <dbReference type="EMBL" id="KAJ7754308.1"/>
    </source>
</evidence>